<dbReference type="EnsemblMetazoa" id="CapteT159159">
    <property type="protein sequence ID" value="CapteP159159"/>
    <property type="gene ID" value="CapteG159159"/>
</dbReference>
<evidence type="ECO:0000256" key="2">
    <source>
        <dbReference type="ARBA" id="ARBA00023002"/>
    </source>
</evidence>
<dbReference type="Gene3D" id="3.40.309.10">
    <property type="entry name" value="Aldehyde Dehydrogenase, Chain A, domain 2"/>
    <property type="match status" value="1"/>
</dbReference>
<dbReference type="PANTHER" id="PTHR43720">
    <property type="entry name" value="2-AMINOMUCONIC SEMIALDEHYDE DEHYDROGENASE"/>
    <property type="match status" value="1"/>
</dbReference>
<reference evidence="9" key="1">
    <citation type="submission" date="2012-12" db="EMBL/GenBank/DDBJ databases">
        <authorList>
            <person name="Hellsten U."/>
            <person name="Grimwood J."/>
            <person name="Chapman J.A."/>
            <person name="Shapiro H."/>
            <person name="Aerts A."/>
            <person name="Otillar R.P."/>
            <person name="Terry A.Y."/>
            <person name="Boore J.L."/>
            <person name="Simakov O."/>
            <person name="Marletaz F."/>
            <person name="Cho S.-J."/>
            <person name="Edsinger-Gonzales E."/>
            <person name="Havlak P."/>
            <person name="Kuo D.-H."/>
            <person name="Larsson T."/>
            <person name="Lv J."/>
            <person name="Arendt D."/>
            <person name="Savage R."/>
            <person name="Osoegawa K."/>
            <person name="de Jong P."/>
            <person name="Lindberg D.R."/>
            <person name="Seaver E.C."/>
            <person name="Weisblat D.A."/>
            <person name="Putnam N.H."/>
            <person name="Grigoriev I.V."/>
            <person name="Rokhsar D.S."/>
        </authorList>
    </citation>
    <scope>NUCLEOTIDE SEQUENCE</scope>
    <source>
        <strain evidence="9">I ESC-2004</strain>
    </source>
</reference>
<reference evidence="7 9" key="2">
    <citation type="journal article" date="2013" name="Nature">
        <title>Insights into bilaterian evolution from three spiralian genomes.</title>
        <authorList>
            <person name="Simakov O."/>
            <person name="Marletaz F."/>
            <person name="Cho S.J."/>
            <person name="Edsinger-Gonzales E."/>
            <person name="Havlak P."/>
            <person name="Hellsten U."/>
            <person name="Kuo D.H."/>
            <person name="Larsson T."/>
            <person name="Lv J."/>
            <person name="Arendt D."/>
            <person name="Savage R."/>
            <person name="Osoegawa K."/>
            <person name="de Jong P."/>
            <person name="Grimwood J."/>
            <person name="Chapman J.A."/>
            <person name="Shapiro H."/>
            <person name="Aerts A."/>
            <person name="Otillar R.P."/>
            <person name="Terry A.Y."/>
            <person name="Boore J.L."/>
            <person name="Grigoriev I.V."/>
            <person name="Lindberg D.R."/>
            <person name="Seaver E.C."/>
            <person name="Weisblat D.A."/>
            <person name="Putnam N.H."/>
            <person name="Rokhsar D.S."/>
        </authorList>
    </citation>
    <scope>NUCLEOTIDE SEQUENCE</scope>
    <source>
        <strain evidence="7 9">I ESC-2004</strain>
    </source>
</reference>
<dbReference type="InterPro" id="IPR016163">
    <property type="entry name" value="Ald_DH_C"/>
</dbReference>
<keyword evidence="3" id="KW-0520">NAD</keyword>
<dbReference type="InterPro" id="IPR015590">
    <property type="entry name" value="Aldehyde_DH_dom"/>
</dbReference>
<comment type="similarity">
    <text evidence="1 5">Belongs to the aldehyde dehydrogenase family.</text>
</comment>
<dbReference type="Pfam" id="PF00171">
    <property type="entry name" value="Aldedh"/>
    <property type="match status" value="1"/>
</dbReference>
<dbReference type="InterPro" id="IPR016161">
    <property type="entry name" value="Ald_DH/histidinol_DH"/>
</dbReference>
<dbReference type="PROSITE" id="PS00070">
    <property type="entry name" value="ALDEHYDE_DEHYDR_CYS"/>
    <property type="match status" value="1"/>
</dbReference>
<feature type="active site" evidence="4">
    <location>
        <position position="250"/>
    </location>
</feature>
<evidence type="ECO:0000313" key="8">
    <source>
        <dbReference type="EnsemblMetazoa" id="CapteP159159"/>
    </source>
</evidence>
<dbReference type="InterPro" id="IPR016162">
    <property type="entry name" value="Ald_DH_N"/>
</dbReference>
<dbReference type="OrthoDB" id="310895at2759"/>
<evidence type="ECO:0000256" key="4">
    <source>
        <dbReference type="PROSITE-ProRule" id="PRU10007"/>
    </source>
</evidence>
<dbReference type="PROSITE" id="PS00687">
    <property type="entry name" value="ALDEHYDE_DEHYDR_GLU"/>
    <property type="match status" value="1"/>
</dbReference>
<accession>R7VHM6</accession>
<dbReference type="STRING" id="283909.R7VHM6"/>
<evidence type="ECO:0000313" key="9">
    <source>
        <dbReference type="Proteomes" id="UP000014760"/>
    </source>
</evidence>
<dbReference type="OMA" id="QYDNAGQ"/>
<organism evidence="7">
    <name type="scientific">Capitella teleta</name>
    <name type="common">Polychaete worm</name>
    <dbReference type="NCBI Taxonomy" id="283909"/>
    <lineage>
        <taxon>Eukaryota</taxon>
        <taxon>Metazoa</taxon>
        <taxon>Spiralia</taxon>
        <taxon>Lophotrochozoa</taxon>
        <taxon>Annelida</taxon>
        <taxon>Polychaeta</taxon>
        <taxon>Sedentaria</taxon>
        <taxon>Scolecida</taxon>
        <taxon>Capitellidae</taxon>
        <taxon>Capitella</taxon>
    </lineage>
</organism>
<keyword evidence="9" id="KW-1185">Reference proteome</keyword>
<dbReference type="HOGENOM" id="CLU_005391_0_2_1"/>
<feature type="domain" description="Aldehyde dehydrogenase" evidence="6">
    <location>
        <begin position="22"/>
        <end position="482"/>
    </location>
</feature>
<dbReference type="EMBL" id="AMQN01016338">
    <property type="status" value="NOT_ANNOTATED_CDS"/>
    <property type="molecule type" value="Genomic_DNA"/>
</dbReference>
<dbReference type="FunFam" id="3.40.605.10:FF:000001">
    <property type="entry name" value="Aldehyde dehydrogenase 1"/>
    <property type="match status" value="1"/>
</dbReference>
<evidence type="ECO:0000259" key="6">
    <source>
        <dbReference type="Pfam" id="PF00171"/>
    </source>
</evidence>
<dbReference type="PANTHER" id="PTHR43720:SF2">
    <property type="entry name" value="2-AMINOMUCONIC SEMIALDEHYDE DEHYDROGENASE"/>
    <property type="match status" value="1"/>
</dbReference>
<dbReference type="CDD" id="cd07093">
    <property type="entry name" value="ALDH_F8_HMSADH"/>
    <property type="match status" value="1"/>
</dbReference>
<dbReference type="Proteomes" id="UP000014760">
    <property type="component" value="Unassembled WGS sequence"/>
</dbReference>
<dbReference type="InterPro" id="IPR016160">
    <property type="entry name" value="Ald_DH_CS_CYS"/>
</dbReference>
<sequence>MTEFVQVKNFINGKFTDCVGLLDSFNPATGEVWAKIPDSGQYEVDAAVNAAAQAFPGWSQTPQAKRSAILQKVADILESRLDEFAVAESRDQGKPVSLAKRMDIPRAVHNMRFFATSCLNHQEKANYMDIPGALNYTTRLPVGVAGLISPWNLPMYLLTFKLGPALASGNTVVCKPSEMTSVTAWMFCEVLSEAGVPPGVVNMVFGTGPKAGDALVRHPSVPLISFTGGTATAGVIRAATATQCKKLSLELGGKNAGIIFEDADLEKCIPTTIRSSFVNQGEVCLCTSRVFVQRSIYDRFLEKFIAEARAIKVGDPSAPDTWMGALVSKEHAAKVTGYIQRAAEGGATVQCGHGIDTGIDGSNAINPKGYFVRPTIITDVKDDDAIMQEEVFGPVVCVVPFDNEEEVVRRANGVQYGLCAAVWTSDASRLHRVARKLEAGTVWANCWLVRDLHMPFGGCKSSGVGREGAVDSIEFYTEVKTVCVQIE</sequence>
<protein>
    <recommendedName>
        <fullName evidence="6">Aldehyde dehydrogenase domain-containing protein</fullName>
    </recommendedName>
</protein>
<dbReference type="SUPFAM" id="SSF53720">
    <property type="entry name" value="ALDH-like"/>
    <property type="match status" value="1"/>
</dbReference>
<keyword evidence="2 5" id="KW-0560">Oxidoreductase</keyword>
<evidence type="ECO:0000256" key="3">
    <source>
        <dbReference type="ARBA" id="ARBA00023027"/>
    </source>
</evidence>
<dbReference type="AlphaFoldDB" id="R7VHM6"/>
<evidence type="ECO:0000256" key="1">
    <source>
        <dbReference type="ARBA" id="ARBA00009986"/>
    </source>
</evidence>
<dbReference type="Gene3D" id="3.40.605.10">
    <property type="entry name" value="Aldehyde Dehydrogenase, Chain A, domain 1"/>
    <property type="match status" value="1"/>
</dbReference>
<gene>
    <name evidence="7" type="ORF">CAPTEDRAFT_159159</name>
</gene>
<dbReference type="GO" id="GO:0016620">
    <property type="term" value="F:oxidoreductase activity, acting on the aldehyde or oxo group of donors, NAD or NADP as acceptor"/>
    <property type="evidence" value="ECO:0007669"/>
    <property type="project" value="InterPro"/>
</dbReference>
<proteinExistence type="inferred from homology"/>
<evidence type="ECO:0000313" key="7">
    <source>
        <dbReference type="EMBL" id="ELU18348.1"/>
    </source>
</evidence>
<name>R7VHM6_CAPTE</name>
<dbReference type="InterPro" id="IPR029510">
    <property type="entry name" value="Ald_DH_CS_GLU"/>
</dbReference>
<evidence type="ECO:0000256" key="5">
    <source>
        <dbReference type="RuleBase" id="RU003345"/>
    </source>
</evidence>
<dbReference type="EMBL" id="KB291967">
    <property type="protein sequence ID" value="ELU18348.1"/>
    <property type="molecule type" value="Genomic_DNA"/>
</dbReference>
<dbReference type="FunFam" id="3.40.309.10:FF:000012">
    <property type="entry name" value="Betaine aldehyde dehydrogenase"/>
    <property type="match status" value="1"/>
</dbReference>
<reference evidence="8" key="3">
    <citation type="submission" date="2015-06" db="UniProtKB">
        <authorList>
            <consortium name="EnsemblMetazoa"/>
        </authorList>
    </citation>
    <scope>IDENTIFICATION</scope>
</reference>